<dbReference type="Proteomes" id="UP000054516">
    <property type="component" value="Unassembled WGS sequence"/>
</dbReference>
<dbReference type="CDD" id="cd09917">
    <property type="entry name" value="F-box_SF"/>
    <property type="match status" value="1"/>
</dbReference>
<proteinExistence type="predicted"/>
<evidence type="ECO:0000256" key="1">
    <source>
        <dbReference type="SAM" id="MobiDB-lite"/>
    </source>
</evidence>
<dbReference type="AlphaFoldDB" id="A0A1S7UM12"/>
<dbReference type="STRING" id="77044.A0A1S7UM12"/>
<dbReference type="EMBL" id="DF977452">
    <property type="protein sequence ID" value="GAP84368.1"/>
    <property type="molecule type" value="Genomic_DNA"/>
</dbReference>
<reference evidence="2" key="1">
    <citation type="submission" date="2016-03" db="EMBL/GenBank/DDBJ databases">
        <title>Draft genome sequence of Rosellinia necatrix.</title>
        <authorList>
            <person name="Kanematsu S."/>
        </authorList>
    </citation>
    <scope>NUCLEOTIDE SEQUENCE [LARGE SCALE GENOMIC DNA]</scope>
    <source>
        <strain evidence="2">W97</strain>
    </source>
</reference>
<feature type="region of interest" description="Disordered" evidence="1">
    <location>
        <begin position="308"/>
        <end position="335"/>
    </location>
</feature>
<dbReference type="OrthoDB" id="165382at2759"/>
<keyword evidence="3" id="KW-1185">Reference proteome</keyword>
<organism evidence="2">
    <name type="scientific">Rosellinia necatrix</name>
    <name type="common">White root-rot fungus</name>
    <dbReference type="NCBI Taxonomy" id="77044"/>
    <lineage>
        <taxon>Eukaryota</taxon>
        <taxon>Fungi</taxon>
        <taxon>Dikarya</taxon>
        <taxon>Ascomycota</taxon>
        <taxon>Pezizomycotina</taxon>
        <taxon>Sordariomycetes</taxon>
        <taxon>Xylariomycetidae</taxon>
        <taxon>Xylariales</taxon>
        <taxon>Xylariaceae</taxon>
        <taxon>Rosellinia</taxon>
    </lineage>
</organism>
<gene>
    <name evidence="2" type="ORF">SAMD00023353_0701880</name>
</gene>
<evidence type="ECO:0000313" key="3">
    <source>
        <dbReference type="Proteomes" id="UP000054516"/>
    </source>
</evidence>
<evidence type="ECO:0000313" key="2">
    <source>
        <dbReference type="EMBL" id="GAP84368.1"/>
    </source>
</evidence>
<protein>
    <submittedName>
        <fullName evidence="2">Putative F-box domain-containing protein</fullName>
    </submittedName>
</protein>
<sequence>MRAQQRRKATYSQADVDNILRETTRMPGDRHWGQEQFEKDWHANAVNFPFSARAPSNSPDLWLPPELWIHIVQLLDIESVLHLSQSMPWARHFISDMWECQRIRNHAGVALWVLLRAGMARHYAIGDLHSALTTANCIDCGNFAGFLYMPTLARCCLFCAQRKRRPELQVCLLTQVSKSFGISVARLVKRLPVFTTLPHGKDSPGGSRRRVRRRRVVGQSHVLSVLGKVIDLTAMRDDMNGTCFRLSRLLIKLPYFNSCSGTTEPVRYCKGCGNIDRKFIGYGRAGFMAHFGQCQGAQDMWNTSDALHRSKRARTEGEPGGQATSYDGTFSGQQR</sequence>
<accession>A0A1S7UM12</accession>
<feature type="compositionally biased region" description="Polar residues" evidence="1">
    <location>
        <begin position="322"/>
        <end position="335"/>
    </location>
</feature>
<name>A0A1S7UM12_ROSNE</name>
<dbReference type="OMA" id="FMASCEL"/>